<accession>X5ENF2</accession>
<evidence type="ECO:0000313" key="1">
    <source>
        <dbReference type="EMBL" id="AHW74479.1"/>
    </source>
</evidence>
<evidence type="ECO:0000313" key="2">
    <source>
        <dbReference type="Proteomes" id="UP000023582"/>
    </source>
</evidence>
<organism evidence="1 2">
    <name type="scientific">Neisseria meningitidis</name>
    <dbReference type="NCBI Taxonomy" id="487"/>
    <lineage>
        <taxon>Bacteria</taxon>
        <taxon>Pseudomonadati</taxon>
        <taxon>Pseudomonadota</taxon>
        <taxon>Betaproteobacteria</taxon>
        <taxon>Neisseriales</taxon>
        <taxon>Neisseriaceae</taxon>
        <taxon>Neisseria</taxon>
    </lineage>
</organism>
<reference evidence="1 2" key="1">
    <citation type="journal article" date="2014" name="Genome Announc.">
        <title>Complete Genome Sequence of Neisseria meningitidis Serogroup A Strain NMA510612, Isolated from a Patient with Bacterial Meningitis in China.</title>
        <authorList>
            <person name="Zhang Y."/>
            <person name="Yang J."/>
            <person name="Xu L."/>
            <person name="Zhu Y."/>
            <person name="Liu B."/>
            <person name="Shao Z."/>
            <person name="Zhang X."/>
            <person name="Jin Q."/>
        </authorList>
    </citation>
    <scope>NUCLEOTIDE SEQUENCE [LARGE SCALE GENOMIC DNA]</scope>
    <source>
        <strain evidence="2">NMA510612</strain>
    </source>
</reference>
<dbReference type="KEGG" id="nmx:NMA510612_0152"/>
<dbReference type="EMBL" id="CP007524">
    <property type="protein sequence ID" value="AHW74479.1"/>
    <property type="molecule type" value="Genomic_DNA"/>
</dbReference>
<dbReference type="AlphaFoldDB" id="X5ENF2"/>
<sequence length="46" mass="5104">MLLEGSIFTAWRIFDMDRGTVFSDGISFLNIVGCPAYLQNSSPYAV</sequence>
<dbReference type="Proteomes" id="UP000023582">
    <property type="component" value="Chromosome"/>
</dbReference>
<protein>
    <submittedName>
        <fullName evidence="1">Uncharacterized protein</fullName>
    </submittedName>
</protein>
<name>X5ENF2_NEIME</name>
<reference evidence="2" key="2">
    <citation type="submission" date="2014-02" db="EMBL/GenBank/DDBJ databases">
        <title>Complete Genome Sequence of Neisseria meningitides, serogroup A strain 510612.</title>
        <authorList>
            <person name="Zhang X."/>
            <person name="Zhang Y."/>
            <person name="Yang J."/>
            <person name="Zhu Y."/>
            <person name="Jin Q."/>
        </authorList>
    </citation>
    <scope>NUCLEOTIDE SEQUENCE</scope>
    <source>
        <strain evidence="2">NMA510612</strain>
    </source>
</reference>
<dbReference type="PATRIC" id="fig|487.517.peg.160"/>
<proteinExistence type="predicted"/>
<gene>
    <name evidence="1" type="ORF">NMA510612_0152</name>
</gene>